<comment type="caution">
    <text evidence="1">The sequence shown here is derived from an EMBL/GenBank/DDBJ whole genome shotgun (WGS) entry which is preliminary data.</text>
</comment>
<dbReference type="EMBL" id="MCBT01000024">
    <property type="protein sequence ID" value="OEG74150.1"/>
    <property type="molecule type" value="Genomic_DNA"/>
</dbReference>
<dbReference type="AlphaFoldDB" id="A0A1E5IUF0"/>
<evidence type="ECO:0000313" key="2">
    <source>
        <dbReference type="Proteomes" id="UP000095230"/>
    </source>
</evidence>
<dbReference type="RefSeq" id="WP_069670950.1">
    <property type="nucleotide sequence ID" value="NZ_MCBT01000024.1"/>
</dbReference>
<organism evidence="1 2">
    <name type="scientific">Shewanella colwelliana</name>
    <name type="common">Alteromonas colwelliana</name>
    <dbReference type="NCBI Taxonomy" id="23"/>
    <lineage>
        <taxon>Bacteria</taxon>
        <taxon>Pseudomonadati</taxon>
        <taxon>Pseudomonadota</taxon>
        <taxon>Gammaproteobacteria</taxon>
        <taxon>Alteromonadales</taxon>
        <taxon>Shewanellaceae</taxon>
        <taxon>Shewanella</taxon>
    </lineage>
</organism>
<accession>A0A1E5IUF0</accession>
<sequence>MLNQEEKTQKLINGASLMLKALCHSRDKETKISRSDLLVLELLVYYPMYSNLSFTEFTINQSEFIECYKNEYKTEINQGNLSRSLGRLLKHSVLTKTDDNKYYISLFKQFSKK</sequence>
<evidence type="ECO:0000313" key="1">
    <source>
        <dbReference type="EMBL" id="OEG74150.1"/>
    </source>
</evidence>
<reference evidence="1 2" key="1">
    <citation type="submission" date="2016-07" db="EMBL/GenBank/DDBJ databases">
        <title>Whole-genome of two Shewanella species isolated from a digestive organ of sea cucumber Apostichopus japonicus Selenka 1867.</title>
        <authorList>
            <person name="Hong H.-H."/>
            <person name="Choi H."/>
            <person name="Cheon S."/>
            <person name="Oh J.-S."/>
            <person name="Lee H.-G."/>
            <person name="Park C."/>
        </authorList>
    </citation>
    <scope>NUCLEOTIDE SEQUENCE [LARGE SCALE GENOMIC DNA]</scope>
    <source>
        <strain evidence="1 2">CSB03KR</strain>
    </source>
</reference>
<protein>
    <submittedName>
        <fullName evidence="1">Uncharacterized protein</fullName>
    </submittedName>
</protein>
<dbReference type="OrthoDB" id="9888806at2"/>
<gene>
    <name evidence="1" type="ORF">BEL05_00695</name>
</gene>
<proteinExistence type="predicted"/>
<dbReference type="Proteomes" id="UP000095230">
    <property type="component" value="Unassembled WGS sequence"/>
</dbReference>
<name>A0A1E5IUF0_SHECO</name>